<sequence length="498" mass="56833">MDRLQRTHLPTADSVLERVSITLRDVQRGKQNGNLDVSAARTQIASLLTNLQRLENDHTVPDDLLKSTIQSVVLVRDSLPDLTQHAQHSSHSVDRYEDTVPNPHGRGRDLCDIDISKLQQLIDMGYTVKEIAEKGLLGGVLHPNTLYSRLRSNNMQIRSSYTDISDDDLHSIVAEYNRDHPNSGSAEVHAYLKTRGISIKRERCREMLRNVDASGTALRWSATIQRRKYSVPTANSVWHLDTHHSLIRWGIVVHGGIDGHSRLVSFLRAATCNTSKAAASFFLQSVKAYGFPSRVRVDNGTEYGDIGRLMISVNGDGRGSFLTGPSVHNQRIERLWRDVFTKVLDTFYKLFHYMEERQLLNVNDKTHRWVLQYVFVPIIDRALRQWMETHNTHKIRTENNRTPNMMWFQSLVQGDSQRYTSVRNIEQPPNEAVSDAIRDLQLSEDDTTYLVPRDPCPLSQHNFQQLQTTIAINRNSTSHGLDIFGDVMQFVLAHPTEL</sequence>
<dbReference type="InterPro" id="IPR036397">
    <property type="entry name" value="RNaseH_sf"/>
</dbReference>
<dbReference type="PANTHER" id="PTHR46791">
    <property type="entry name" value="EXPRESSED PROTEIN"/>
    <property type="match status" value="1"/>
</dbReference>
<dbReference type="PROSITE" id="PS50994">
    <property type="entry name" value="INTEGRASE"/>
    <property type="match status" value="1"/>
</dbReference>
<dbReference type="SUPFAM" id="SSF53098">
    <property type="entry name" value="Ribonuclease H-like"/>
    <property type="match status" value="1"/>
</dbReference>
<comment type="caution">
    <text evidence="3">The sequence shown here is derived from an EMBL/GenBank/DDBJ whole genome shotgun (WGS) entry which is preliminary data.</text>
</comment>
<dbReference type="Pfam" id="PF24764">
    <property type="entry name" value="rva_4"/>
    <property type="match status" value="1"/>
</dbReference>
<dbReference type="InterPro" id="IPR012337">
    <property type="entry name" value="RNaseH-like_sf"/>
</dbReference>
<dbReference type="PANTHER" id="PTHR46791:SF5">
    <property type="entry name" value="CLR5 DOMAIN-CONTAINING PROTEIN-RELATED"/>
    <property type="match status" value="1"/>
</dbReference>
<reference evidence="3" key="1">
    <citation type="journal article" date="2019" name="bioRxiv">
        <title>The Genome of the Zebra Mussel, Dreissena polymorpha: A Resource for Invasive Species Research.</title>
        <authorList>
            <person name="McCartney M.A."/>
            <person name="Auch B."/>
            <person name="Kono T."/>
            <person name="Mallez S."/>
            <person name="Zhang Y."/>
            <person name="Obille A."/>
            <person name="Becker A."/>
            <person name="Abrahante J.E."/>
            <person name="Garbe J."/>
            <person name="Badalamenti J.P."/>
            <person name="Herman A."/>
            <person name="Mangelson H."/>
            <person name="Liachko I."/>
            <person name="Sullivan S."/>
            <person name="Sone E.D."/>
            <person name="Koren S."/>
            <person name="Silverstein K.A.T."/>
            <person name="Beckman K.B."/>
            <person name="Gohl D.M."/>
        </authorList>
    </citation>
    <scope>NUCLEOTIDE SEQUENCE</scope>
    <source>
        <strain evidence="3">Duluth1</strain>
        <tissue evidence="3">Whole animal</tissue>
    </source>
</reference>
<evidence type="ECO:0000313" key="3">
    <source>
        <dbReference type="EMBL" id="KAH3861911.1"/>
    </source>
</evidence>
<dbReference type="GO" id="GO:0003676">
    <property type="term" value="F:nucleic acid binding"/>
    <property type="evidence" value="ECO:0007669"/>
    <property type="project" value="InterPro"/>
</dbReference>
<dbReference type="AlphaFoldDB" id="A0A9D4LS65"/>
<dbReference type="OrthoDB" id="6117557at2759"/>
<name>A0A9D4LS65_DREPO</name>
<gene>
    <name evidence="3" type="ORF">DPMN_024865</name>
</gene>
<protein>
    <recommendedName>
        <fullName evidence="2">Integrase catalytic domain-containing protein</fullName>
    </recommendedName>
</protein>
<dbReference type="InterPro" id="IPR001584">
    <property type="entry name" value="Integrase_cat-core"/>
</dbReference>
<organism evidence="3 4">
    <name type="scientific">Dreissena polymorpha</name>
    <name type="common">Zebra mussel</name>
    <name type="synonym">Mytilus polymorpha</name>
    <dbReference type="NCBI Taxonomy" id="45954"/>
    <lineage>
        <taxon>Eukaryota</taxon>
        <taxon>Metazoa</taxon>
        <taxon>Spiralia</taxon>
        <taxon>Lophotrochozoa</taxon>
        <taxon>Mollusca</taxon>
        <taxon>Bivalvia</taxon>
        <taxon>Autobranchia</taxon>
        <taxon>Heteroconchia</taxon>
        <taxon>Euheterodonta</taxon>
        <taxon>Imparidentia</taxon>
        <taxon>Neoheterodontei</taxon>
        <taxon>Myida</taxon>
        <taxon>Dreissenoidea</taxon>
        <taxon>Dreissenidae</taxon>
        <taxon>Dreissena</taxon>
    </lineage>
</organism>
<evidence type="ECO:0000313" key="4">
    <source>
        <dbReference type="Proteomes" id="UP000828390"/>
    </source>
</evidence>
<accession>A0A9D4LS65</accession>
<dbReference type="EMBL" id="JAIWYP010000002">
    <property type="protein sequence ID" value="KAH3861911.1"/>
    <property type="molecule type" value="Genomic_DNA"/>
</dbReference>
<reference evidence="3" key="2">
    <citation type="submission" date="2020-11" db="EMBL/GenBank/DDBJ databases">
        <authorList>
            <person name="McCartney M.A."/>
            <person name="Auch B."/>
            <person name="Kono T."/>
            <person name="Mallez S."/>
            <person name="Becker A."/>
            <person name="Gohl D.M."/>
            <person name="Silverstein K.A.T."/>
            <person name="Koren S."/>
            <person name="Bechman K.B."/>
            <person name="Herman A."/>
            <person name="Abrahante J.E."/>
            <person name="Garbe J."/>
        </authorList>
    </citation>
    <scope>NUCLEOTIDE SEQUENCE</scope>
    <source>
        <strain evidence="3">Duluth1</strain>
        <tissue evidence="3">Whole animal</tissue>
    </source>
</reference>
<feature type="region of interest" description="Disordered" evidence="1">
    <location>
        <begin position="83"/>
        <end position="107"/>
    </location>
</feature>
<dbReference type="Proteomes" id="UP000828390">
    <property type="component" value="Unassembled WGS sequence"/>
</dbReference>
<keyword evidence="4" id="KW-1185">Reference proteome</keyword>
<evidence type="ECO:0000256" key="1">
    <source>
        <dbReference type="SAM" id="MobiDB-lite"/>
    </source>
</evidence>
<dbReference type="Gene3D" id="3.30.420.10">
    <property type="entry name" value="Ribonuclease H-like superfamily/Ribonuclease H"/>
    <property type="match status" value="1"/>
</dbReference>
<dbReference type="InterPro" id="IPR058913">
    <property type="entry name" value="Integrase_dom_put"/>
</dbReference>
<feature type="domain" description="Integrase catalytic" evidence="2">
    <location>
        <begin position="228"/>
        <end position="411"/>
    </location>
</feature>
<proteinExistence type="predicted"/>
<dbReference type="GO" id="GO:0015074">
    <property type="term" value="P:DNA integration"/>
    <property type="evidence" value="ECO:0007669"/>
    <property type="project" value="InterPro"/>
</dbReference>
<evidence type="ECO:0000259" key="2">
    <source>
        <dbReference type="PROSITE" id="PS50994"/>
    </source>
</evidence>